<dbReference type="OrthoDB" id="7997416at2"/>
<accession>A0A0J6SCD5</accession>
<dbReference type="AlphaFoldDB" id="A0A0J6SCD5"/>
<keyword evidence="3" id="KW-1185">Reference proteome</keyword>
<feature type="compositionally biased region" description="Basic residues" evidence="1">
    <location>
        <begin position="141"/>
        <end position="151"/>
    </location>
</feature>
<reference evidence="2 3" key="1">
    <citation type="submission" date="2015-03" db="EMBL/GenBank/DDBJ databases">
        <title>Genome sequencing of Methylobacterium variabile DSM 16961.</title>
        <authorList>
            <person name="Chaudhry V."/>
            <person name="Patil P.B."/>
        </authorList>
    </citation>
    <scope>NUCLEOTIDE SEQUENCE [LARGE SCALE GENOMIC DNA]</scope>
    <source>
        <strain evidence="2 3">DSM 16961</strain>
    </source>
</reference>
<evidence type="ECO:0000313" key="2">
    <source>
        <dbReference type="EMBL" id="KMO32880.1"/>
    </source>
</evidence>
<feature type="region of interest" description="Disordered" evidence="1">
    <location>
        <begin position="129"/>
        <end position="155"/>
    </location>
</feature>
<name>A0A0J6SCD5_9HYPH</name>
<proteinExistence type="predicted"/>
<comment type="caution">
    <text evidence="2">The sequence shown here is derived from an EMBL/GenBank/DDBJ whole genome shotgun (WGS) entry which is preliminary data.</text>
</comment>
<dbReference type="PATRIC" id="fig|298794.3.peg.1945"/>
<evidence type="ECO:0000256" key="1">
    <source>
        <dbReference type="SAM" id="MobiDB-lite"/>
    </source>
</evidence>
<gene>
    <name evidence="2" type="ORF">VQ02_22605</name>
</gene>
<sequence length="162" mass="17119">MQDTADQKRRIADALRAGSLADRERLTAFAVDEASVVGANPFPSTAGAARQRWGLRVIEFEAMAVSSAGLPCLMAALAGLPVGEPLRQEILRSPTHVLYVLRHGESGSIVGAVLHGKPGEALPPFVEPQPAAKAAPEIRRAPAKRSSRKRVAPGQLDLFAIG</sequence>
<dbReference type="EMBL" id="LABY01000166">
    <property type="protein sequence ID" value="KMO32880.1"/>
    <property type="molecule type" value="Genomic_DNA"/>
</dbReference>
<protein>
    <submittedName>
        <fullName evidence="2">Uncharacterized protein</fullName>
    </submittedName>
</protein>
<dbReference type="RefSeq" id="WP_048446470.1">
    <property type="nucleotide sequence ID" value="NZ_LABY01000166.1"/>
</dbReference>
<evidence type="ECO:0000313" key="3">
    <source>
        <dbReference type="Proteomes" id="UP000035955"/>
    </source>
</evidence>
<organism evidence="2 3">
    <name type="scientific">Methylobacterium variabile</name>
    <dbReference type="NCBI Taxonomy" id="298794"/>
    <lineage>
        <taxon>Bacteria</taxon>
        <taxon>Pseudomonadati</taxon>
        <taxon>Pseudomonadota</taxon>
        <taxon>Alphaproteobacteria</taxon>
        <taxon>Hyphomicrobiales</taxon>
        <taxon>Methylobacteriaceae</taxon>
        <taxon>Methylobacterium</taxon>
    </lineage>
</organism>
<dbReference type="Proteomes" id="UP000035955">
    <property type="component" value="Unassembled WGS sequence"/>
</dbReference>